<gene>
    <name evidence="2" type="ORF">E5K02_09705</name>
</gene>
<protein>
    <submittedName>
        <fullName evidence="2">Uncharacterized protein</fullName>
    </submittedName>
</protein>
<evidence type="ECO:0000256" key="1">
    <source>
        <dbReference type="SAM" id="MobiDB-lite"/>
    </source>
</evidence>
<dbReference type="OrthoDB" id="884092at2"/>
<sequence>MQTKEQLETFRNLCKANNLGKVDVWQHKQSGNWIIGRAGIEKIQGLNNIQIGIEVAAAGVDFAVVKATAARTIERKKLKVESLGSANAKNSQVSYYAEMAEKRAKSRSILMLMGFYELGVYGEEEADEFKQSKNVGAPTLDDVEAAPGARPTQPAATPVATEPASTTAAAPAALAESGEPVLVIRASEKELNELNLLIANPLLDADERTLLLSKPVDQRPAEWVARTIAGLKKIYAERQDPKTALEAARKQLRTAAAKYSKEMGEGEYNRLMQRAQALTAKPEELRAEARQCQNQFAVAA</sequence>
<reference evidence="2 3" key="1">
    <citation type="submission" date="2019-04" db="EMBL/GenBank/DDBJ databases">
        <authorList>
            <person name="Feng G."/>
            <person name="Zhang J."/>
            <person name="Zhu H."/>
        </authorList>
    </citation>
    <scope>NUCLEOTIDE SEQUENCE [LARGE SCALE GENOMIC DNA]</scope>
    <source>
        <strain evidence="2 3">9PBR-1</strain>
    </source>
</reference>
<dbReference type="EMBL" id="SRMB01000001">
    <property type="protein sequence ID" value="TGE29710.1"/>
    <property type="molecule type" value="Genomic_DNA"/>
</dbReference>
<organism evidence="2 3">
    <name type="scientific">Hymenobacter metallicola</name>
    <dbReference type="NCBI Taxonomy" id="2563114"/>
    <lineage>
        <taxon>Bacteria</taxon>
        <taxon>Pseudomonadati</taxon>
        <taxon>Bacteroidota</taxon>
        <taxon>Cytophagia</taxon>
        <taxon>Cytophagales</taxon>
        <taxon>Hymenobacteraceae</taxon>
        <taxon>Hymenobacter</taxon>
    </lineage>
</organism>
<dbReference type="RefSeq" id="WP_135394421.1">
    <property type="nucleotide sequence ID" value="NZ_SRMB01000001.1"/>
</dbReference>
<comment type="caution">
    <text evidence="2">The sequence shown here is derived from an EMBL/GenBank/DDBJ whole genome shotgun (WGS) entry which is preliminary data.</text>
</comment>
<name>A0A4Z0QI79_9BACT</name>
<evidence type="ECO:0000313" key="3">
    <source>
        <dbReference type="Proteomes" id="UP000298471"/>
    </source>
</evidence>
<keyword evidence="3" id="KW-1185">Reference proteome</keyword>
<dbReference type="Proteomes" id="UP000298471">
    <property type="component" value="Unassembled WGS sequence"/>
</dbReference>
<feature type="region of interest" description="Disordered" evidence="1">
    <location>
        <begin position="138"/>
        <end position="162"/>
    </location>
</feature>
<accession>A0A4Z0QI79</accession>
<feature type="compositionally biased region" description="Low complexity" evidence="1">
    <location>
        <begin position="149"/>
        <end position="162"/>
    </location>
</feature>
<dbReference type="AlphaFoldDB" id="A0A4Z0QI79"/>
<evidence type="ECO:0000313" key="2">
    <source>
        <dbReference type="EMBL" id="TGE29710.1"/>
    </source>
</evidence>
<proteinExistence type="predicted"/>